<dbReference type="Pfam" id="PF00201">
    <property type="entry name" value="UDPGT"/>
    <property type="match status" value="1"/>
</dbReference>
<name>A0A899JZ45_ARNEU</name>
<evidence type="ECO:0000256" key="3">
    <source>
        <dbReference type="RuleBase" id="RU003718"/>
    </source>
</evidence>
<dbReference type="EC" id="2.4.1.-" evidence="4"/>
<dbReference type="PROSITE" id="PS00375">
    <property type="entry name" value="UDPGT"/>
    <property type="match status" value="1"/>
</dbReference>
<reference evidence="6" key="2">
    <citation type="journal article" date="2021" name="Zhongguo Zhong Yao Za Zhi">
        <title>[Cloning and functional analysis of caffeic acid and rosmarinic acid glycosyltransferases from Arnebia euchroma].</title>
        <authorList>
            <person name="Wang R.S."/>
            <person name="Wang S."/>
            <person name="Liang J.W."/>
            <person name="Li T."/>
            <person name="Zhou L."/>
            <person name="Zhan Z.L."/>
            <person name="Wan X.F."/>
            <person name="Kang C.Z."/>
            <person name="Guo L.P."/>
        </authorList>
    </citation>
    <scope>NUCLEOTIDE SEQUENCE</scope>
    <source>
        <strain evidence="6">AeUGT_12</strain>
    </source>
</reference>
<protein>
    <recommendedName>
        <fullName evidence="4">Glycosyltransferase</fullName>
        <ecNumber evidence="4">2.4.1.-</ecNumber>
    </recommendedName>
</protein>
<evidence type="ECO:0000256" key="4">
    <source>
        <dbReference type="RuleBase" id="RU362057"/>
    </source>
</evidence>
<organism evidence="6">
    <name type="scientific">Arnebia euchroma</name>
    <name type="common">Pink arnebia</name>
    <name type="synonym">Lithospermum euchromon</name>
    <dbReference type="NCBI Taxonomy" id="373122"/>
    <lineage>
        <taxon>Eukaryota</taxon>
        <taxon>Viridiplantae</taxon>
        <taxon>Streptophyta</taxon>
        <taxon>Embryophyta</taxon>
        <taxon>Tracheophyta</taxon>
        <taxon>Spermatophyta</taxon>
        <taxon>Magnoliopsida</taxon>
        <taxon>eudicotyledons</taxon>
        <taxon>Gunneridae</taxon>
        <taxon>Pentapetalae</taxon>
        <taxon>asterids</taxon>
        <taxon>lamiids</taxon>
        <taxon>Boraginales</taxon>
        <taxon>Boraginaceae</taxon>
        <taxon>Boraginoideae</taxon>
        <taxon>Lithospermeae</taxon>
        <taxon>Arnebia</taxon>
    </lineage>
</organism>
<feature type="domain" description="Glycosyltransferase N-terminal" evidence="5">
    <location>
        <begin position="10"/>
        <end position="46"/>
    </location>
</feature>
<dbReference type="InterPro" id="IPR058980">
    <property type="entry name" value="Glyco_transf_N"/>
</dbReference>
<proteinExistence type="evidence at transcript level"/>
<dbReference type="CDD" id="cd03784">
    <property type="entry name" value="GT1_Gtf-like"/>
    <property type="match status" value="1"/>
</dbReference>
<dbReference type="GO" id="GO:0080044">
    <property type="term" value="F:quercetin 7-O-glucosyltransferase activity"/>
    <property type="evidence" value="ECO:0007669"/>
    <property type="project" value="TreeGrafter"/>
</dbReference>
<evidence type="ECO:0000256" key="1">
    <source>
        <dbReference type="ARBA" id="ARBA00009995"/>
    </source>
</evidence>
<dbReference type="PANTHER" id="PTHR11926:SF1412">
    <property type="entry name" value="UDP-GLYCOSYLTRANSFERASE 83A1-LIKE"/>
    <property type="match status" value="1"/>
</dbReference>
<dbReference type="FunFam" id="3.40.50.2000:FF:000061">
    <property type="entry name" value="UDP-glycosyltransferase 83A1"/>
    <property type="match status" value="1"/>
</dbReference>
<reference evidence="6" key="1">
    <citation type="submission" date="2020-06" db="EMBL/GenBank/DDBJ databases">
        <authorList>
            <person name="Cordes E.H."/>
            <person name="Lee P."/>
            <person name="Wang R."/>
            <person name="Huang N."/>
            <person name="Shaffer C.D."/>
            <person name="Weston-Hafer K.A."/>
            <person name="Garlena R.A."/>
            <person name="Russell D.A."/>
            <person name="Pope W.H."/>
            <person name="Jacobs-Sera D."/>
            <person name="Hatfull G.F."/>
        </authorList>
    </citation>
    <scope>NUCLEOTIDE SEQUENCE</scope>
    <source>
        <strain evidence="6">AeUGT_12</strain>
    </source>
</reference>
<dbReference type="EMBL" id="MT571516">
    <property type="protein sequence ID" value="QSM19620.1"/>
    <property type="molecule type" value="mRNA"/>
</dbReference>
<sequence length="462" mass="51016">MLKSMAKQAHILMVPYPAQGHAKPLLKLAYKVASHGVKVTFVDTGSVNSKPFATKSDKVAKHNNVVFVSVSVGVKASEDQTQAETTMERRAQARNLIDLIRNRKDSEITCVVADVTMGWILTEIAEKLQVPTVAFCPLSLGSLALICQIPKLIEAGTIDSNGKLVRSDEVISLSTDIPPCKATELTWKDSRKIETRDTEKSLFGLCKTVQETAESAEWIVFNSSKEFEPAACDLNPRCLPVGPLIESEDSKRTSGAAGSFWLEDTSCMDWLDTKPPESVIYVAFGSAASLNQHEFDELALGLETSGHSFLWVVRSDLTRGTLLNYPVGFLERVADQGKIVEWAPQELVLAHPSVACFLTHCGWNSTMESVGRGIRLLCWPSFADQFHNASYISDIWKVGLKLTKDKSGIISKHEIKTKIELLLSDKSLKVNAANLKKESQESVLPEGSSFKNFEKFLNLLRR</sequence>
<evidence type="ECO:0000313" key="6">
    <source>
        <dbReference type="EMBL" id="QSM19620.1"/>
    </source>
</evidence>
<dbReference type="AlphaFoldDB" id="A0A899JZ45"/>
<comment type="similarity">
    <text evidence="1 3">Belongs to the UDP-glycosyltransferase family.</text>
</comment>
<dbReference type="GO" id="GO:0080043">
    <property type="term" value="F:quercetin 3-O-glucosyltransferase activity"/>
    <property type="evidence" value="ECO:0007669"/>
    <property type="project" value="TreeGrafter"/>
</dbReference>
<keyword evidence="3" id="KW-0328">Glycosyltransferase</keyword>
<dbReference type="PANTHER" id="PTHR11926">
    <property type="entry name" value="GLUCOSYL/GLUCURONOSYL TRANSFERASES"/>
    <property type="match status" value="1"/>
</dbReference>
<keyword evidence="2 3" id="KW-0808">Transferase</keyword>
<evidence type="ECO:0000256" key="2">
    <source>
        <dbReference type="ARBA" id="ARBA00022679"/>
    </source>
</evidence>
<dbReference type="Pfam" id="PF26168">
    <property type="entry name" value="Glyco_transf_N"/>
    <property type="match status" value="1"/>
</dbReference>
<accession>A0A899JZ45</accession>
<dbReference type="SUPFAM" id="SSF53756">
    <property type="entry name" value="UDP-Glycosyltransferase/glycogen phosphorylase"/>
    <property type="match status" value="1"/>
</dbReference>
<evidence type="ECO:0000259" key="5">
    <source>
        <dbReference type="Pfam" id="PF26168"/>
    </source>
</evidence>
<dbReference type="InterPro" id="IPR002213">
    <property type="entry name" value="UDP_glucos_trans"/>
</dbReference>
<dbReference type="InterPro" id="IPR035595">
    <property type="entry name" value="UDP_glycos_trans_CS"/>
</dbReference>
<dbReference type="Gene3D" id="3.40.50.2000">
    <property type="entry name" value="Glycogen Phosphorylase B"/>
    <property type="match status" value="2"/>
</dbReference>